<evidence type="ECO:0000313" key="1">
    <source>
        <dbReference type="EMBL" id="CAF4321970.1"/>
    </source>
</evidence>
<protein>
    <submittedName>
        <fullName evidence="1">Uncharacterized protein</fullName>
    </submittedName>
</protein>
<evidence type="ECO:0000313" key="2">
    <source>
        <dbReference type="Proteomes" id="UP000663874"/>
    </source>
</evidence>
<sequence length="201" mass="23779">MSSFIHRNPCKDGAQCKDIDNEKHIQEYEHPSYCPNGKNCQDTSQNHEKAYRHLPLCKYFQKCSEYQKHIKSHCDKFRHCNPSCELGNNCIHFHDKQHIETYKHPFSQPCPLTPYHCALYEQYTTTNTTESISYEVEQHCLDFAHVCRLGRNCPDKDPLHWEKSIHVHRPICSFGNKCTKLVQEDHLNLFTHPNIRDIRLL</sequence>
<accession>A0A820J8Y6</accession>
<dbReference type="Proteomes" id="UP000663874">
    <property type="component" value="Unassembled WGS sequence"/>
</dbReference>
<name>A0A820J8Y6_9BILA</name>
<reference evidence="1" key="1">
    <citation type="submission" date="2021-02" db="EMBL/GenBank/DDBJ databases">
        <authorList>
            <person name="Nowell W R."/>
        </authorList>
    </citation>
    <scope>NUCLEOTIDE SEQUENCE</scope>
</reference>
<organism evidence="1 2">
    <name type="scientific">Rotaria sordida</name>
    <dbReference type="NCBI Taxonomy" id="392033"/>
    <lineage>
        <taxon>Eukaryota</taxon>
        <taxon>Metazoa</taxon>
        <taxon>Spiralia</taxon>
        <taxon>Gnathifera</taxon>
        <taxon>Rotifera</taxon>
        <taxon>Eurotatoria</taxon>
        <taxon>Bdelloidea</taxon>
        <taxon>Philodinida</taxon>
        <taxon>Philodinidae</taxon>
        <taxon>Rotaria</taxon>
    </lineage>
</organism>
<proteinExistence type="predicted"/>
<gene>
    <name evidence="1" type="ORF">FNK824_LOCUS41376</name>
</gene>
<dbReference type="AlphaFoldDB" id="A0A820J8Y6"/>
<feature type="non-terminal residue" evidence="1">
    <location>
        <position position="201"/>
    </location>
</feature>
<comment type="caution">
    <text evidence="1">The sequence shown here is derived from an EMBL/GenBank/DDBJ whole genome shotgun (WGS) entry which is preliminary data.</text>
</comment>
<dbReference type="EMBL" id="CAJOBE010039677">
    <property type="protein sequence ID" value="CAF4321970.1"/>
    <property type="molecule type" value="Genomic_DNA"/>
</dbReference>